<keyword evidence="2" id="KW-0472">Membrane</keyword>
<keyword evidence="2" id="KW-1133">Transmembrane helix</keyword>
<evidence type="ECO:0000313" key="5">
    <source>
        <dbReference type="Proteomes" id="UP001293593"/>
    </source>
</evidence>
<sequence>MATKKMSQKFFDYRLKSCTPKSPIFYCISFIVIFFFVYAENIFSSSSILQNTNFTAQQSADELMLPQPDDHELIDQPSIDTFQLHPPEDEDDSVELTDPERGVRMLPKENGEDQETEAEEEEEEEDDDDPLIPPENVSKEERMVWFRRQLPELKILRSNPLSQKFHSRVMSFLNTGCSLLFHIIWLSPTKSFGKRDFLTMDTIFQVHPRACLLIVSRTMDSKRGDKILKPLIDRGFKVLAVTPDLPFMLKDTPAEAWLEDLNNGNKDPGHIPLSQNLSNLIRLAFLYKYGGVYMDTDIIVVKDFSGLRNVIGAQSVDSVTKKWNRINGAIMVFDMNHPLLFEFLQEFASTFDGNKWGHNGPYLVSRVIERLESISAYNITILPPKAFYPVHWSKIGRLFSKPENETESRCVEGEIRKLYEGETYAIHLWNKRSRDLEIQEGSVMATIISQHCVVCAAITDS</sequence>
<dbReference type="InterPro" id="IPR007652">
    <property type="entry name" value="A1-4-GlycosylTfrase_dom"/>
</dbReference>
<feature type="compositionally biased region" description="Basic and acidic residues" evidence="1">
    <location>
        <begin position="98"/>
        <end position="111"/>
    </location>
</feature>
<dbReference type="PANTHER" id="PTHR46781">
    <property type="entry name" value="ALPHA 1,4-GLYCOSYLTRANSFERASE FAMILY PROTEIN"/>
    <property type="match status" value="1"/>
</dbReference>
<evidence type="ECO:0000256" key="1">
    <source>
        <dbReference type="SAM" id="MobiDB-lite"/>
    </source>
</evidence>
<protein>
    <recommendedName>
        <fullName evidence="3">Alpha 1,4-glycosyltransferase domain-containing protein</fullName>
    </recommendedName>
</protein>
<keyword evidence="2" id="KW-0812">Transmembrane</keyword>
<feature type="domain" description="Alpha 1,4-glycosyltransferase" evidence="3">
    <location>
        <begin position="333"/>
        <end position="458"/>
    </location>
</feature>
<dbReference type="EMBL" id="JAWXYG010000016">
    <property type="protein sequence ID" value="KAK4253230.1"/>
    <property type="molecule type" value="Genomic_DNA"/>
</dbReference>
<dbReference type="Pfam" id="PF04488">
    <property type="entry name" value="Gly_transf_sug"/>
    <property type="match status" value="1"/>
</dbReference>
<gene>
    <name evidence="4" type="ORF">QN277_010560</name>
</gene>
<dbReference type="SUPFAM" id="SSF53448">
    <property type="entry name" value="Nucleotide-diphospho-sugar transferases"/>
    <property type="match status" value="1"/>
</dbReference>
<dbReference type="Gene3D" id="3.90.550.20">
    <property type="match status" value="1"/>
</dbReference>
<accession>A0AAE1INH8</accession>
<keyword evidence="5" id="KW-1185">Reference proteome</keyword>
<dbReference type="InterPro" id="IPR007577">
    <property type="entry name" value="GlycoTrfase_DXD_sugar-bd_CS"/>
</dbReference>
<feature type="compositionally biased region" description="Acidic residues" evidence="1">
    <location>
        <begin position="88"/>
        <end position="97"/>
    </location>
</feature>
<dbReference type="Pfam" id="PF04572">
    <property type="entry name" value="Gb3_synth"/>
    <property type="match status" value="1"/>
</dbReference>
<dbReference type="InterPro" id="IPR029044">
    <property type="entry name" value="Nucleotide-diphossugar_trans"/>
</dbReference>
<comment type="caution">
    <text evidence="4">The sequence shown here is derived from an EMBL/GenBank/DDBJ whole genome shotgun (WGS) entry which is preliminary data.</text>
</comment>
<evidence type="ECO:0000259" key="3">
    <source>
        <dbReference type="Pfam" id="PF04572"/>
    </source>
</evidence>
<reference evidence="4" key="1">
    <citation type="submission" date="2023-10" db="EMBL/GenBank/DDBJ databases">
        <title>Chromosome-level genome of the transformable northern wattle, Acacia crassicarpa.</title>
        <authorList>
            <person name="Massaro I."/>
            <person name="Sinha N.R."/>
            <person name="Poethig S."/>
            <person name="Leichty A.R."/>
        </authorList>
    </citation>
    <scope>NUCLEOTIDE SEQUENCE</scope>
    <source>
        <strain evidence="4">Acra3RX</strain>
        <tissue evidence="4">Leaf</tissue>
    </source>
</reference>
<name>A0AAE1INH8_9FABA</name>
<feature type="region of interest" description="Disordered" evidence="1">
    <location>
        <begin position="81"/>
        <end position="136"/>
    </location>
</feature>
<proteinExistence type="predicted"/>
<dbReference type="AlphaFoldDB" id="A0AAE1INH8"/>
<evidence type="ECO:0000313" key="4">
    <source>
        <dbReference type="EMBL" id="KAK4253230.1"/>
    </source>
</evidence>
<dbReference type="PANTHER" id="PTHR46781:SF7">
    <property type="entry name" value="ALPHA 1,4-GLYCOSYLTRANSFERASE FAMILY PROTEIN"/>
    <property type="match status" value="1"/>
</dbReference>
<dbReference type="Proteomes" id="UP001293593">
    <property type="component" value="Unassembled WGS sequence"/>
</dbReference>
<feature type="compositionally biased region" description="Acidic residues" evidence="1">
    <location>
        <begin position="112"/>
        <end position="130"/>
    </location>
</feature>
<organism evidence="4 5">
    <name type="scientific">Acacia crassicarpa</name>
    <name type="common">northern wattle</name>
    <dbReference type="NCBI Taxonomy" id="499986"/>
    <lineage>
        <taxon>Eukaryota</taxon>
        <taxon>Viridiplantae</taxon>
        <taxon>Streptophyta</taxon>
        <taxon>Embryophyta</taxon>
        <taxon>Tracheophyta</taxon>
        <taxon>Spermatophyta</taxon>
        <taxon>Magnoliopsida</taxon>
        <taxon>eudicotyledons</taxon>
        <taxon>Gunneridae</taxon>
        <taxon>Pentapetalae</taxon>
        <taxon>rosids</taxon>
        <taxon>fabids</taxon>
        <taxon>Fabales</taxon>
        <taxon>Fabaceae</taxon>
        <taxon>Caesalpinioideae</taxon>
        <taxon>mimosoid clade</taxon>
        <taxon>Acacieae</taxon>
        <taxon>Acacia</taxon>
    </lineage>
</organism>
<feature type="transmembrane region" description="Helical" evidence="2">
    <location>
        <begin position="21"/>
        <end position="39"/>
    </location>
</feature>
<dbReference type="InterPro" id="IPR044789">
    <property type="entry name" value="Put_A1-4-GlycosylTfrase_plant"/>
</dbReference>
<evidence type="ECO:0000256" key="2">
    <source>
        <dbReference type="SAM" id="Phobius"/>
    </source>
</evidence>